<evidence type="ECO:0000256" key="3">
    <source>
        <dbReference type="SAM" id="MobiDB-lite"/>
    </source>
</evidence>
<name>A0ABZ2X391_9HYPO</name>
<evidence type="ECO:0000256" key="1">
    <source>
        <dbReference type="ARBA" id="ARBA00022741"/>
    </source>
</evidence>
<dbReference type="PROSITE" id="PS51718">
    <property type="entry name" value="G_DYNAMIN_2"/>
    <property type="match status" value="1"/>
</dbReference>
<dbReference type="PANTHER" id="PTHR11566">
    <property type="entry name" value="DYNAMIN"/>
    <property type="match status" value="1"/>
</dbReference>
<evidence type="ECO:0000313" key="7">
    <source>
        <dbReference type="Proteomes" id="UP001489902"/>
    </source>
</evidence>
<proteinExistence type="predicted"/>
<organism evidence="6 7">
    <name type="scientific">Fusarium acuminatum</name>
    <dbReference type="NCBI Taxonomy" id="5515"/>
    <lineage>
        <taxon>Eukaryota</taxon>
        <taxon>Fungi</taxon>
        <taxon>Dikarya</taxon>
        <taxon>Ascomycota</taxon>
        <taxon>Pezizomycotina</taxon>
        <taxon>Sordariomycetes</taxon>
        <taxon>Hypocreomycetidae</taxon>
        <taxon>Hypocreales</taxon>
        <taxon>Nectriaceae</taxon>
        <taxon>Fusarium</taxon>
        <taxon>Fusarium tricinctum species complex</taxon>
    </lineage>
</organism>
<feature type="compositionally biased region" description="Basic and acidic residues" evidence="3">
    <location>
        <begin position="745"/>
        <end position="762"/>
    </location>
</feature>
<feature type="region of interest" description="Disordered" evidence="3">
    <location>
        <begin position="743"/>
        <end position="780"/>
    </location>
</feature>
<dbReference type="InterPro" id="IPR000375">
    <property type="entry name" value="Dynamin_stalk"/>
</dbReference>
<feature type="domain" description="Dynamin-type G" evidence="5">
    <location>
        <begin position="33"/>
        <end position="318"/>
    </location>
</feature>
<protein>
    <submittedName>
        <fullName evidence="6">P-loop containing nucleoside triphosphate hydrolase protein</fullName>
    </submittedName>
</protein>
<dbReference type="SMART" id="SM00053">
    <property type="entry name" value="DYNc"/>
    <property type="match status" value="1"/>
</dbReference>
<dbReference type="InterPro" id="IPR027417">
    <property type="entry name" value="P-loop_NTPase"/>
</dbReference>
<dbReference type="EMBL" id="CP151263">
    <property type="protein sequence ID" value="WZH46920.1"/>
    <property type="molecule type" value="Genomic_DNA"/>
</dbReference>
<dbReference type="Proteomes" id="UP001489902">
    <property type="component" value="Chromosome 4"/>
</dbReference>
<dbReference type="Pfam" id="PF01031">
    <property type="entry name" value="Dynamin_M"/>
    <property type="match status" value="1"/>
</dbReference>
<sequence>METARTDTNIAVGDYRDLLDIVDNLRLNGVGRYVDLPEIIVCGDQSAGKSSVLEAISGMPFPIRDGLCTRFATELVLRRGLKTNTKVSITPGETRLGEDRERLENWQPRARIDMEGLGAVTEEAESAMAIPAGTGAYYEDILRIELTGPDQPHLTMVDLPGLYAVENKKQSYIDVNIVHDMVERYMSRPRSIILTVVSAKYEYVLQKVTQMAKNADPRGLRTMGLITKPDTLDLGSPSEDYFVRLAQNLEEELQLGWHVLKNRNFEERDVTSAQRDDIEKEFFSRGLWNSIDSSHCGVAALKIRLSRVLKGQILVQLPNLQKDVEESIHDCIEKLDHLGPVRGTPQQQRSYLLRVSEEYTSLMSQAVEGTYTDPFFGGRQDRASFNRRLRAVVRLRLDEFAKDMRLKGKSQHIIDSESEDEGDHELYHGPSITRSEFIDDVAGRLKYNRGRELPGLFNPLIVNDLFVEQCAPWKDIVMHFGDDIMDAVQMTTDLIVEQISASEVSEGVLKLIHKEIEGLKVNMDAQIDALLASAAQHLITSNSQLTRDVQRTQQNRHKRAITALINDMFGKARFDGSDKKISINPIELLKLAGEGREPDMERFGSALAVDYMKAYYKVAVDRFTDDVSVLAIEACLISKLSSLFRSGYVAEMSDEELFLLAGETEESRSKREHLEAKRGILEKGLQDLKSLYKHRTIIDLTNQKDPALEDSKKVTDLTQNGFEKSSVATSSIGIASEGFSAKELSNVEEKPPEPLQADDRGTYHGSMKDIWSSSMDTKSNRKALKEVLGEEPSWGS</sequence>
<dbReference type="InterPro" id="IPR022812">
    <property type="entry name" value="Dynamin"/>
</dbReference>
<dbReference type="CDD" id="cd08771">
    <property type="entry name" value="DLP_1"/>
    <property type="match status" value="1"/>
</dbReference>
<evidence type="ECO:0000313" key="6">
    <source>
        <dbReference type="EMBL" id="WZH46920.1"/>
    </source>
</evidence>
<keyword evidence="7" id="KW-1185">Reference proteome</keyword>
<dbReference type="Pfam" id="PF00350">
    <property type="entry name" value="Dynamin_N"/>
    <property type="match status" value="1"/>
</dbReference>
<evidence type="ECO:0000259" key="5">
    <source>
        <dbReference type="PROSITE" id="PS51718"/>
    </source>
</evidence>
<dbReference type="PROSITE" id="PS51388">
    <property type="entry name" value="GED"/>
    <property type="match status" value="1"/>
</dbReference>
<reference evidence="6 7" key="1">
    <citation type="submission" date="2024-04" db="EMBL/GenBank/DDBJ databases">
        <title>Complete genome sequence of Fusarium acuminatum.</title>
        <authorList>
            <person name="Lan B."/>
        </authorList>
    </citation>
    <scope>NUCLEOTIDE SEQUENCE [LARGE SCALE GENOMIC DNA]</scope>
    <source>
        <strain evidence="6">1A</strain>
    </source>
</reference>
<dbReference type="SUPFAM" id="SSF52540">
    <property type="entry name" value="P-loop containing nucleoside triphosphate hydrolases"/>
    <property type="match status" value="1"/>
</dbReference>
<dbReference type="InterPro" id="IPR045063">
    <property type="entry name" value="Dynamin_N"/>
</dbReference>
<dbReference type="PANTHER" id="PTHR11566:SF149">
    <property type="entry name" value="GTPASE, PUTATIVE (AFU_ORTHOLOGUE AFUA_6G11890)-RELATED"/>
    <property type="match status" value="1"/>
</dbReference>
<keyword evidence="2" id="KW-0342">GTP-binding</keyword>
<evidence type="ECO:0000256" key="2">
    <source>
        <dbReference type="ARBA" id="ARBA00023134"/>
    </source>
</evidence>
<dbReference type="InterPro" id="IPR020850">
    <property type="entry name" value="GED_dom"/>
</dbReference>
<accession>A0ABZ2X391</accession>
<feature type="domain" description="GED" evidence="4">
    <location>
        <begin position="605"/>
        <end position="696"/>
    </location>
</feature>
<dbReference type="PRINTS" id="PR00195">
    <property type="entry name" value="DYNAMIN"/>
</dbReference>
<dbReference type="InterPro" id="IPR001401">
    <property type="entry name" value="Dynamin_GTPase"/>
</dbReference>
<dbReference type="InterPro" id="IPR030381">
    <property type="entry name" value="G_DYNAMIN_dom"/>
</dbReference>
<evidence type="ECO:0000259" key="4">
    <source>
        <dbReference type="PROSITE" id="PS51388"/>
    </source>
</evidence>
<keyword evidence="6" id="KW-0378">Hydrolase</keyword>
<dbReference type="GO" id="GO:0016787">
    <property type="term" value="F:hydrolase activity"/>
    <property type="evidence" value="ECO:0007669"/>
    <property type="project" value="UniProtKB-KW"/>
</dbReference>
<gene>
    <name evidence="6" type="ORF">QYS62_008047</name>
</gene>
<keyword evidence="1" id="KW-0547">Nucleotide-binding</keyword>
<dbReference type="Gene3D" id="3.40.50.300">
    <property type="entry name" value="P-loop containing nucleotide triphosphate hydrolases"/>
    <property type="match status" value="1"/>
</dbReference>